<dbReference type="EMBL" id="CADCXV010000778">
    <property type="protein sequence ID" value="CAB0035339.1"/>
    <property type="molecule type" value="Genomic_DNA"/>
</dbReference>
<gene>
    <name evidence="5" type="ORF">TBRA_LOCUS7237</name>
</gene>
<proteinExistence type="predicted"/>
<organism evidence="5 6">
    <name type="scientific">Trichogramma brassicae</name>
    <dbReference type="NCBI Taxonomy" id="86971"/>
    <lineage>
        <taxon>Eukaryota</taxon>
        <taxon>Metazoa</taxon>
        <taxon>Ecdysozoa</taxon>
        <taxon>Arthropoda</taxon>
        <taxon>Hexapoda</taxon>
        <taxon>Insecta</taxon>
        <taxon>Pterygota</taxon>
        <taxon>Neoptera</taxon>
        <taxon>Endopterygota</taxon>
        <taxon>Hymenoptera</taxon>
        <taxon>Apocrita</taxon>
        <taxon>Proctotrupomorpha</taxon>
        <taxon>Chalcidoidea</taxon>
        <taxon>Trichogrammatidae</taxon>
        <taxon>Trichogramma</taxon>
    </lineage>
</organism>
<evidence type="ECO:0000256" key="2">
    <source>
        <dbReference type="ARBA" id="ARBA00023043"/>
    </source>
</evidence>
<dbReference type="PANTHER" id="PTHR24171">
    <property type="entry name" value="ANKYRIN REPEAT DOMAIN-CONTAINING PROTEIN 39-RELATED"/>
    <property type="match status" value="1"/>
</dbReference>
<reference evidence="5 6" key="1">
    <citation type="submission" date="2020-02" db="EMBL/GenBank/DDBJ databases">
        <authorList>
            <person name="Ferguson B K."/>
        </authorList>
    </citation>
    <scope>NUCLEOTIDE SEQUENCE [LARGE SCALE GENOMIC DNA]</scope>
</reference>
<dbReference type="Pfam" id="PF12796">
    <property type="entry name" value="Ank_2"/>
    <property type="match status" value="1"/>
</dbReference>
<dbReference type="AlphaFoldDB" id="A0A6H5II14"/>
<dbReference type="Proteomes" id="UP000479190">
    <property type="component" value="Unassembled WGS sequence"/>
</dbReference>
<dbReference type="OrthoDB" id="5402602at2759"/>
<feature type="repeat" description="ANK" evidence="3">
    <location>
        <begin position="121"/>
        <end position="153"/>
    </location>
</feature>
<evidence type="ECO:0000256" key="1">
    <source>
        <dbReference type="ARBA" id="ARBA00022737"/>
    </source>
</evidence>
<dbReference type="InterPro" id="IPR002110">
    <property type="entry name" value="Ankyrin_rpt"/>
</dbReference>
<name>A0A6H5II14_9HYME</name>
<dbReference type="Gene3D" id="1.25.40.20">
    <property type="entry name" value="Ankyrin repeat-containing domain"/>
    <property type="match status" value="1"/>
</dbReference>
<dbReference type="PROSITE" id="PS50088">
    <property type="entry name" value="ANK_REPEAT"/>
    <property type="match status" value="1"/>
</dbReference>
<keyword evidence="6" id="KW-1185">Reference proteome</keyword>
<evidence type="ECO:0000256" key="3">
    <source>
        <dbReference type="PROSITE-ProRule" id="PRU00023"/>
    </source>
</evidence>
<accession>A0A6H5II14</accession>
<evidence type="ECO:0000313" key="6">
    <source>
        <dbReference type="Proteomes" id="UP000479190"/>
    </source>
</evidence>
<dbReference type="InterPro" id="IPR036770">
    <property type="entry name" value="Ankyrin_rpt-contain_sf"/>
</dbReference>
<dbReference type="PROSITE" id="PS50297">
    <property type="entry name" value="ANK_REP_REGION"/>
    <property type="match status" value="1"/>
</dbReference>
<feature type="compositionally biased region" description="Basic and acidic residues" evidence="4">
    <location>
        <begin position="185"/>
        <end position="194"/>
    </location>
</feature>
<sequence>MLLEPSTNHPIEYISSEASTIKSFVIKTGYKDEPDRDEDGVPLLQRTTLVHIASKRGCSADSIQSLFKQIYRYDINYVSNDDGASHFHVACASGLLEDARLFLEACDETDRPALLELMDEEGNTPLIVALKNRQLKLAEFLLQNGAGPNVANDEGLTPMHIVCKKNELPSPRRRSGTRRSRPRGRLAEKVPRHL</sequence>
<feature type="compositionally biased region" description="Basic residues" evidence="4">
    <location>
        <begin position="171"/>
        <end position="184"/>
    </location>
</feature>
<dbReference type="SUPFAM" id="SSF48403">
    <property type="entry name" value="Ankyrin repeat"/>
    <property type="match status" value="1"/>
</dbReference>
<dbReference type="SMART" id="SM00248">
    <property type="entry name" value="ANK"/>
    <property type="match status" value="2"/>
</dbReference>
<dbReference type="PANTHER" id="PTHR24171:SF9">
    <property type="entry name" value="ANKYRIN REPEAT DOMAIN-CONTAINING PROTEIN 39"/>
    <property type="match status" value="1"/>
</dbReference>
<evidence type="ECO:0000256" key="4">
    <source>
        <dbReference type="SAM" id="MobiDB-lite"/>
    </source>
</evidence>
<keyword evidence="1" id="KW-0677">Repeat</keyword>
<keyword evidence="2 3" id="KW-0040">ANK repeat</keyword>
<protein>
    <submittedName>
        <fullName evidence="5">Uncharacterized protein</fullName>
    </submittedName>
</protein>
<evidence type="ECO:0000313" key="5">
    <source>
        <dbReference type="EMBL" id="CAB0035339.1"/>
    </source>
</evidence>
<feature type="region of interest" description="Disordered" evidence="4">
    <location>
        <begin position="165"/>
        <end position="194"/>
    </location>
</feature>